<name>A0A0D6LQU1_9BILA</name>
<feature type="region of interest" description="Disordered" evidence="1">
    <location>
        <begin position="299"/>
        <end position="355"/>
    </location>
</feature>
<sequence>MAEDTYTCRVQYVDDSDPFASTSNAFLEPMRPVTFAFRIHVTIADQLPEVIRTLRAPHKPGDSALQLYKSLEKGGGEFLSYLDSDLTLVDQNDEFEEMKSDRRQVEIWILLNSIREGGEDRAALLPQLRSPEWSFPDNNESDGRIPRLDSRVPPVDRPYPFAFVWDSKSPYAMTAVLCQFSRDSDASMSCAEPAYSTRYPRLDKAVYSAAPVKASLARTVPSYDELYSSAPPVTQKPILKAYDIDLSIRIDASSSSMHRTSIGRVTCTFDEIDAYKPRSSTAKLDLPLIVKPLRQFDSRDSTLDRRSRSSEARDQPLAELRPQRSEAAPGICRRRTMGGADDMKPKWYSSSVDGAPESSTLPKNFLRKPTVLHTAAPVQVEAIPYIDDDVPTAPPPPKPARSFTQLNGFVREALESPAPQKTASDLFTCIAKPVQFVDPVSAAPRKEPPSKPFELSKSSFAATKQPFTRSSFAQSQSGVETHPEKDTTPRRYPWQVSNFGEPPAETKKAYEQDETPREVVHCREDSGYRSDRKPSLDYSKAMPSFSKPPSEPSEPASLDESFSETEPESDDEDDDDEDFQRRWEEDHHTNSKKYSLVLRTQVALRVKTIIDKLLSNTGRDQRRALFSLKKIFQDDRDLVPEFVQNGGLDCMVRLGRLADQNHQNYILRGAFALPFGGGARRRR</sequence>
<dbReference type="GO" id="GO:0030866">
    <property type="term" value="P:cortical actin cytoskeleton organization"/>
    <property type="evidence" value="ECO:0007669"/>
    <property type="project" value="TreeGrafter"/>
</dbReference>
<dbReference type="InterPro" id="IPR041387">
    <property type="entry name" value="FHOD1_GBD_N"/>
</dbReference>
<evidence type="ECO:0000256" key="1">
    <source>
        <dbReference type="SAM" id="MobiDB-lite"/>
    </source>
</evidence>
<feature type="compositionally biased region" description="Low complexity" evidence="1">
    <location>
        <begin position="543"/>
        <end position="560"/>
    </location>
</feature>
<feature type="compositionally biased region" description="Polar residues" evidence="1">
    <location>
        <begin position="456"/>
        <end position="479"/>
    </location>
</feature>
<dbReference type="InterPro" id="IPR011989">
    <property type="entry name" value="ARM-like"/>
</dbReference>
<keyword evidence="4" id="KW-1185">Reference proteome</keyword>
<dbReference type="Proteomes" id="UP000054495">
    <property type="component" value="Unassembled WGS sequence"/>
</dbReference>
<evidence type="ECO:0000313" key="4">
    <source>
        <dbReference type="Proteomes" id="UP000054495"/>
    </source>
</evidence>
<evidence type="ECO:0000313" key="3">
    <source>
        <dbReference type="EMBL" id="EPB70017.1"/>
    </source>
</evidence>
<feature type="domain" description="FHOD1 N-terminal GTPase-binding" evidence="2">
    <location>
        <begin position="7"/>
        <end position="100"/>
    </location>
</feature>
<gene>
    <name evidence="3" type="ORF">ANCCEY_10895</name>
</gene>
<feature type="compositionally biased region" description="Acidic residues" evidence="1">
    <location>
        <begin position="561"/>
        <end position="578"/>
    </location>
</feature>
<feature type="region of interest" description="Disordered" evidence="1">
    <location>
        <begin position="441"/>
        <end position="586"/>
    </location>
</feature>
<dbReference type="GO" id="GO:0005737">
    <property type="term" value="C:cytoplasm"/>
    <property type="evidence" value="ECO:0007669"/>
    <property type="project" value="TreeGrafter"/>
</dbReference>
<dbReference type="PANTHER" id="PTHR45920:SF4">
    <property type="entry name" value="FORMIN HOMOLOGY 2 DOMAIN CONTAINING, ISOFORM I"/>
    <property type="match status" value="1"/>
</dbReference>
<accession>A0A0D6LQU1</accession>
<dbReference type="PANTHER" id="PTHR45920">
    <property type="entry name" value="FORMIN HOMOLOGY 2 DOMAIN CONTAINING, ISOFORM I"/>
    <property type="match status" value="1"/>
</dbReference>
<evidence type="ECO:0000259" key="2">
    <source>
        <dbReference type="Pfam" id="PF18382"/>
    </source>
</evidence>
<dbReference type="GO" id="GO:0005856">
    <property type="term" value="C:cytoskeleton"/>
    <property type="evidence" value="ECO:0007669"/>
    <property type="project" value="TreeGrafter"/>
</dbReference>
<dbReference type="Pfam" id="PF18382">
    <property type="entry name" value="Formin_GBD_N"/>
    <property type="match status" value="1"/>
</dbReference>
<feature type="compositionally biased region" description="Basic and acidic residues" evidence="1">
    <location>
        <begin position="504"/>
        <end position="535"/>
    </location>
</feature>
<dbReference type="EMBL" id="KE125233">
    <property type="protein sequence ID" value="EPB70017.1"/>
    <property type="molecule type" value="Genomic_DNA"/>
</dbReference>
<proteinExistence type="predicted"/>
<organism evidence="3 4">
    <name type="scientific">Ancylostoma ceylanicum</name>
    <dbReference type="NCBI Taxonomy" id="53326"/>
    <lineage>
        <taxon>Eukaryota</taxon>
        <taxon>Metazoa</taxon>
        <taxon>Ecdysozoa</taxon>
        <taxon>Nematoda</taxon>
        <taxon>Chromadorea</taxon>
        <taxon>Rhabditida</taxon>
        <taxon>Rhabditina</taxon>
        <taxon>Rhabditomorpha</taxon>
        <taxon>Strongyloidea</taxon>
        <taxon>Ancylostomatidae</taxon>
        <taxon>Ancylostomatinae</taxon>
        <taxon>Ancylostoma</taxon>
    </lineage>
</organism>
<feature type="compositionally biased region" description="Basic and acidic residues" evidence="1">
    <location>
        <begin position="299"/>
        <end position="324"/>
    </location>
</feature>
<reference evidence="3 4" key="1">
    <citation type="submission" date="2013-05" db="EMBL/GenBank/DDBJ databases">
        <title>Draft genome of the parasitic nematode Anyclostoma ceylanicum.</title>
        <authorList>
            <person name="Mitreva M."/>
        </authorList>
    </citation>
    <scope>NUCLEOTIDE SEQUENCE [LARGE SCALE GENOMIC DNA]</scope>
</reference>
<protein>
    <recommendedName>
        <fullName evidence="2">FHOD1 N-terminal GTPase-binding domain-containing protein</fullName>
    </recommendedName>
</protein>
<dbReference type="AlphaFoldDB" id="A0A0D6LQU1"/>
<dbReference type="Gene3D" id="1.25.10.10">
    <property type="entry name" value="Leucine-rich Repeat Variant"/>
    <property type="match status" value="2"/>
</dbReference>
<dbReference type="GO" id="GO:0051015">
    <property type="term" value="F:actin filament binding"/>
    <property type="evidence" value="ECO:0007669"/>
    <property type="project" value="TreeGrafter"/>
</dbReference>